<dbReference type="InterPro" id="IPR000326">
    <property type="entry name" value="PAP2/HPO"/>
</dbReference>
<dbReference type="SMART" id="SM00014">
    <property type="entry name" value="acidPPc"/>
    <property type="match status" value="1"/>
</dbReference>
<feature type="domain" description="Phosphatidic acid phosphatase type 2/haloperoxidase" evidence="8">
    <location>
        <begin position="88"/>
        <end position="194"/>
    </location>
</feature>
<protein>
    <submittedName>
        <fullName evidence="9">Phosphatase PAP2 family protein</fullName>
    </submittedName>
</protein>
<keyword evidence="2" id="KW-1003">Cell membrane</keyword>
<dbReference type="SUPFAM" id="SSF48317">
    <property type="entry name" value="Acid phosphatase/Vanadium-dependent haloperoxidase"/>
    <property type="match status" value="1"/>
</dbReference>
<sequence>MPNHLSTPDRLGHPAVVKSDKSLKTLWAGRLLDADLAAVRFISRSARSTIGRASAIGISKLGNGWLYPILGAIILAWLGAAGFQVVVLGGLNALLLHCLFPFIKRRIGRPRPFRVDPQLSSLLAVLDEHSFPSGHTMTLSGVLVPIVLIWPAAVLSAIALLCCMAWSRIATAHHYPSDIFAGAILGIVLGYPLSMCVLAVW</sequence>
<evidence type="ECO:0000313" key="9">
    <source>
        <dbReference type="EMBL" id="WOJ91144.1"/>
    </source>
</evidence>
<keyword evidence="3 7" id="KW-0812">Transmembrane</keyword>
<keyword evidence="5 7" id="KW-1133">Transmembrane helix</keyword>
<evidence type="ECO:0000313" key="10">
    <source>
        <dbReference type="Proteomes" id="UP001626536"/>
    </source>
</evidence>
<dbReference type="InterPro" id="IPR036938">
    <property type="entry name" value="PAP2/HPO_sf"/>
</dbReference>
<dbReference type="Gene3D" id="1.20.144.10">
    <property type="entry name" value="Phosphatidic acid phosphatase type 2/haloperoxidase"/>
    <property type="match status" value="1"/>
</dbReference>
<feature type="transmembrane region" description="Helical" evidence="7">
    <location>
        <begin position="69"/>
        <end position="102"/>
    </location>
</feature>
<dbReference type="PANTHER" id="PTHR14969">
    <property type="entry name" value="SPHINGOSINE-1-PHOSPHATE PHOSPHOHYDROLASE"/>
    <property type="match status" value="1"/>
</dbReference>
<comment type="subcellular location">
    <subcellularLocation>
        <location evidence="1">Cell membrane</location>
        <topology evidence="1">Multi-pass membrane protein</topology>
    </subcellularLocation>
</comment>
<evidence type="ECO:0000256" key="6">
    <source>
        <dbReference type="ARBA" id="ARBA00023136"/>
    </source>
</evidence>
<gene>
    <name evidence="9" type="ORF">RZS28_07675</name>
</gene>
<keyword evidence="6 7" id="KW-0472">Membrane</keyword>
<keyword evidence="10" id="KW-1185">Reference proteome</keyword>
<dbReference type="Proteomes" id="UP001626536">
    <property type="component" value="Chromosome"/>
</dbReference>
<evidence type="ECO:0000256" key="7">
    <source>
        <dbReference type="SAM" id="Phobius"/>
    </source>
</evidence>
<accession>A0ABZ0HXM2</accession>
<dbReference type="PANTHER" id="PTHR14969:SF62">
    <property type="entry name" value="DECAPRENYLPHOSPHORYL-5-PHOSPHORIBOSE PHOSPHATASE RV3807C-RELATED"/>
    <property type="match status" value="1"/>
</dbReference>
<evidence type="ECO:0000256" key="4">
    <source>
        <dbReference type="ARBA" id="ARBA00022801"/>
    </source>
</evidence>
<organism evidence="9 10">
    <name type="scientific">Methylocapsa polymorpha</name>
    <dbReference type="NCBI Taxonomy" id="3080828"/>
    <lineage>
        <taxon>Bacteria</taxon>
        <taxon>Pseudomonadati</taxon>
        <taxon>Pseudomonadota</taxon>
        <taxon>Alphaproteobacteria</taxon>
        <taxon>Hyphomicrobiales</taxon>
        <taxon>Beijerinckiaceae</taxon>
        <taxon>Methylocapsa</taxon>
    </lineage>
</organism>
<evidence type="ECO:0000256" key="1">
    <source>
        <dbReference type="ARBA" id="ARBA00004651"/>
    </source>
</evidence>
<proteinExistence type="predicted"/>
<dbReference type="EMBL" id="CP136862">
    <property type="protein sequence ID" value="WOJ91144.1"/>
    <property type="molecule type" value="Genomic_DNA"/>
</dbReference>
<keyword evidence="4" id="KW-0378">Hydrolase</keyword>
<dbReference type="RefSeq" id="WP_407340733.1">
    <property type="nucleotide sequence ID" value="NZ_CP136862.1"/>
</dbReference>
<dbReference type="Pfam" id="PF01569">
    <property type="entry name" value="PAP2"/>
    <property type="match status" value="1"/>
</dbReference>
<feature type="transmembrane region" description="Helical" evidence="7">
    <location>
        <begin position="142"/>
        <end position="167"/>
    </location>
</feature>
<feature type="transmembrane region" description="Helical" evidence="7">
    <location>
        <begin position="179"/>
        <end position="200"/>
    </location>
</feature>
<reference evidence="9 10" key="1">
    <citation type="submission" date="2023-10" db="EMBL/GenBank/DDBJ databases">
        <title>Novel methanotroph of the genus Methylocapsa from a subarctic wetland.</title>
        <authorList>
            <person name="Belova S.E."/>
            <person name="Oshkin I.Y."/>
            <person name="Miroshnikov K."/>
            <person name="Dedysh S.N."/>
        </authorList>
    </citation>
    <scope>NUCLEOTIDE SEQUENCE [LARGE SCALE GENOMIC DNA]</scope>
    <source>
        <strain evidence="9 10">RX1</strain>
    </source>
</reference>
<evidence type="ECO:0000256" key="3">
    <source>
        <dbReference type="ARBA" id="ARBA00022692"/>
    </source>
</evidence>
<evidence type="ECO:0000256" key="5">
    <source>
        <dbReference type="ARBA" id="ARBA00022989"/>
    </source>
</evidence>
<evidence type="ECO:0000256" key="2">
    <source>
        <dbReference type="ARBA" id="ARBA00022475"/>
    </source>
</evidence>
<evidence type="ECO:0000259" key="8">
    <source>
        <dbReference type="SMART" id="SM00014"/>
    </source>
</evidence>
<dbReference type="CDD" id="cd01610">
    <property type="entry name" value="PAP2_like"/>
    <property type="match status" value="1"/>
</dbReference>
<name>A0ABZ0HXM2_9HYPH</name>